<protein>
    <submittedName>
        <fullName evidence="2">Uncharacterized protein</fullName>
    </submittedName>
</protein>
<evidence type="ECO:0000313" key="2">
    <source>
        <dbReference type="EMBL" id="AIZ56805.1"/>
    </source>
</evidence>
<dbReference type="STRING" id="1577791.Mpt1_c09300"/>
<gene>
    <name evidence="2" type="ORF">Mpt1_c09300</name>
</gene>
<dbReference type="HOGENOM" id="CLU_1286309_0_0_2"/>
<keyword evidence="1" id="KW-0472">Membrane</keyword>
<dbReference type="EMBL" id="CP010070">
    <property type="protein sequence ID" value="AIZ56805.1"/>
    <property type="molecule type" value="Genomic_DNA"/>
</dbReference>
<dbReference type="RefSeq" id="WP_148305840.1">
    <property type="nucleotide sequence ID" value="NZ_CP010070.1"/>
</dbReference>
<feature type="transmembrane region" description="Helical" evidence="1">
    <location>
        <begin position="108"/>
        <end position="128"/>
    </location>
</feature>
<dbReference type="Proteomes" id="UP000030787">
    <property type="component" value="Chromosome"/>
</dbReference>
<dbReference type="GeneID" id="24818592"/>
<dbReference type="AlphaFoldDB" id="A0A0A7LC84"/>
<feature type="transmembrane region" description="Helical" evidence="1">
    <location>
        <begin position="7"/>
        <end position="24"/>
    </location>
</feature>
<organism evidence="2 3">
    <name type="scientific">Candidatus Methanoplasma termitum</name>
    <dbReference type="NCBI Taxonomy" id="1577791"/>
    <lineage>
        <taxon>Archaea</taxon>
        <taxon>Methanobacteriati</taxon>
        <taxon>Thermoplasmatota</taxon>
        <taxon>Thermoplasmata</taxon>
        <taxon>Methanomassiliicoccales</taxon>
        <taxon>Methanomassiliicoccaceae</taxon>
        <taxon>Candidatus Methanoplasma</taxon>
    </lineage>
</organism>
<keyword evidence="3" id="KW-1185">Reference proteome</keyword>
<evidence type="ECO:0000256" key="1">
    <source>
        <dbReference type="SAM" id="Phobius"/>
    </source>
</evidence>
<feature type="transmembrane region" description="Helical" evidence="1">
    <location>
        <begin position="186"/>
        <end position="206"/>
    </location>
</feature>
<proteinExistence type="predicted"/>
<feature type="transmembrane region" description="Helical" evidence="1">
    <location>
        <begin position="156"/>
        <end position="180"/>
    </location>
</feature>
<evidence type="ECO:0000313" key="3">
    <source>
        <dbReference type="Proteomes" id="UP000030787"/>
    </source>
</evidence>
<reference evidence="2 3" key="1">
    <citation type="journal article" date="2014" name="Appl. Environ. Microbiol.">
        <title>Comparative Genome Analysis of 'Candidatus Methanoplasma termitum' Indicates a New Mode of Energy Metabolism in the Seventh Order of Methanogens.</title>
        <authorList>
            <person name="Lang K."/>
            <person name="Schuldes J."/>
            <person name="Klingl A."/>
            <person name="Poehlein A."/>
            <person name="Daniel R."/>
            <person name="Brune A."/>
        </authorList>
    </citation>
    <scope>NUCLEOTIDE SEQUENCE [LARGE SCALE GENOMIC DNA]</scope>
    <source>
        <strain evidence="3">Mpt1</strain>
    </source>
</reference>
<keyword evidence="1" id="KW-0812">Transmembrane</keyword>
<dbReference type="KEGG" id="mear:Mpt1_c09300"/>
<keyword evidence="1" id="KW-1133">Transmembrane helix</keyword>
<feature type="transmembrane region" description="Helical" evidence="1">
    <location>
        <begin position="30"/>
        <end position="47"/>
    </location>
</feature>
<sequence length="214" mass="24021">MKRTKKVWIATIAVCLSISLFGIFERNRYVLISASVLFFMLSSYILTNNVNDDLNKNRATAAFYSVYVPGAGHFYLRQYRSGSLFLTAYVLLIGNFSLLAVFPSDSNAIAVFSSFFALLLSMFALSIIDTEYACNSLGMPYSGNPYEVKIEKYSRAYASSVLFPFAIVIAVFLGTTLLKININTDVWLVIFVLWAIALAISITWIIKRRNVTTE</sequence>
<accession>A0A0A7LC84</accession>
<name>A0A0A7LC84_9ARCH</name>
<feature type="transmembrane region" description="Helical" evidence="1">
    <location>
        <begin position="84"/>
        <end position="102"/>
    </location>
</feature>